<dbReference type="EMBL" id="ML170261">
    <property type="protein sequence ID" value="TDL15817.1"/>
    <property type="molecule type" value="Genomic_DNA"/>
</dbReference>
<evidence type="ECO:0008006" key="3">
    <source>
        <dbReference type="Google" id="ProtNLM"/>
    </source>
</evidence>
<sequence length="448" mass="51131">MASTFSFGAARISCISADVLSLIFIESVPDNIMSDDEYLIFPRPSLHQSPLILGRVCRLWREISLATPRLWCRIQLGDMRSTRDAYYSPLYCRDLERDSLTLQEWLRRSGNCPLSIGICYDECHGSEIDFIQKTMEIAILYIHRWKHFTTHLPTALFSWNVIFPMLEMAKPDLEGLHLIADDAFSEEWDWCPRYFRPLHLIPSMADSTCMIVTGHHNLRTLILTSAVVNLEWFILCVTHCHLLEKIEVIGDNAPSILSTAKPELNETHTLLHLTALDLSSVDDPIGPFLDVITCPVLEYLSVVQDLDPPDDDHITSWPHLGQFLQRSRPPLKRLDLENIPMALKDFRYSFTQVPSLELLSLESMKVPKKLFYILILSPGLDHPLDLLPKLKSLTVRDNSVPTYGDRLTSLVLSRWNCKCMREPTVSIAFVSRGGSGTYDACWTIEVFA</sequence>
<accession>A0A4Y7PKA0</accession>
<dbReference type="AlphaFoldDB" id="A0A4Y7PKA0"/>
<keyword evidence="2" id="KW-1185">Reference proteome</keyword>
<protein>
    <recommendedName>
        <fullName evidence="3">F-box domain-containing protein</fullName>
    </recommendedName>
</protein>
<dbReference type="VEuPathDB" id="FungiDB:BD410DRAFT_808615"/>
<proteinExistence type="predicted"/>
<evidence type="ECO:0000313" key="2">
    <source>
        <dbReference type="Proteomes" id="UP000294933"/>
    </source>
</evidence>
<dbReference type="OrthoDB" id="2269034at2759"/>
<name>A0A4Y7PKA0_9AGAM</name>
<reference evidence="1 2" key="1">
    <citation type="submission" date="2018-06" db="EMBL/GenBank/DDBJ databases">
        <title>A transcriptomic atlas of mushroom development highlights an independent origin of complex multicellularity.</title>
        <authorList>
            <consortium name="DOE Joint Genome Institute"/>
            <person name="Krizsan K."/>
            <person name="Almasi E."/>
            <person name="Merenyi Z."/>
            <person name="Sahu N."/>
            <person name="Viragh M."/>
            <person name="Koszo T."/>
            <person name="Mondo S."/>
            <person name="Kiss B."/>
            <person name="Balint B."/>
            <person name="Kues U."/>
            <person name="Barry K."/>
            <person name="Hegedus J.C."/>
            <person name="Henrissat B."/>
            <person name="Johnson J."/>
            <person name="Lipzen A."/>
            <person name="Ohm R."/>
            <person name="Nagy I."/>
            <person name="Pangilinan J."/>
            <person name="Yan J."/>
            <person name="Xiong Y."/>
            <person name="Grigoriev I.V."/>
            <person name="Hibbett D.S."/>
            <person name="Nagy L.G."/>
        </authorList>
    </citation>
    <scope>NUCLEOTIDE SEQUENCE [LARGE SCALE GENOMIC DNA]</scope>
    <source>
        <strain evidence="1 2">SZMC22713</strain>
    </source>
</reference>
<dbReference type="SUPFAM" id="SSF52047">
    <property type="entry name" value="RNI-like"/>
    <property type="match status" value="1"/>
</dbReference>
<dbReference type="InterPro" id="IPR032675">
    <property type="entry name" value="LRR_dom_sf"/>
</dbReference>
<dbReference type="Gene3D" id="3.80.10.10">
    <property type="entry name" value="Ribonuclease Inhibitor"/>
    <property type="match status" value="1"/>
</dbReference>
<evidence type="ECO:0000313" key="1">
    <source>
        <dbReference type="EMBL" id="TDL15817.1"/>
    </source>
</evidence>
<dbReference type="Proteomes" id="UP000294933">
    <property type="component" value="Unassembled WGS sequence"/>
</dbReference>
<organism evidence="1 2">
    <name type="scientific">Rickenella mellea</name>
    <dbReference type="NCBI Taxonomy" id="50990"/>
    <lineage>
        <taxon>Eukaryota</taxon>
        <taxon>Fungi</taxon>
        <taxon>Dikarya</taxon>
        <taxon>Basidiomycota</taxon>
        <taxon>Agaricomycotina</taxon>
        <taxon>Agaricomycetes</taxon>
        <taxon>Hymenochaetales</taxon>
        <taxon>Rickenellaceae</taxon>
        <taxon>Rickenella</taxon>
    </lineage>
</organism>
<gene>
    <name evidence="1" type="ORF">BD410DRAFT_808615</name>
</gene>